<dbReference type="EC" id="2.6.1.-" evidence="7"/>
<dbReference type="PROSITE" id="PS00105">
    <property type="entry name" value="AA_TRANSFER_CLASS_1"/>
    <property type="match status" value="1"/>
</dbReference>
<evidence type="ECO:0000313" key="9">
    <source>
        <dbReference type="EMBL" id="NHO64002.1"/>
    </source>
</evidence>
<protein>
    <recommendedName>
        <fullName evidence="7">Aminotransferase</fullName>
        <ecNumber evidence="7">2.6.1.-</ecNumber>
    </recommendedName>
</protein>
<dbReference type="PANTHER" id="PTHR11879:SF22">
    <property type="entry name" value="ASPARTATE AMINOTRANSFERASE, MITOCHONDRIAL"/>
    <property type="match status" value="1"/>
</dbReference>
<dbReference type="GO" id="GO:0004069">
    <property type="term" value="F:L-aspartate:2-oxoglutarate aminotransferase activity"/>
    <property type="evidence" value="ECO:0007669"/>
    <property type="project" value="TreeGrafter"/>
</dbReference>
<dbReference type="GO" id="GO:0004838">
    <property type="term" value="F:L-tyrosine-2-oxoglutarate transaminase activity"/>
    <property type="evidence" value="ECO:0007669"/>
    <property type="project" value="TreeGrafter"/>
</dbReference>
<keyword evidence="4 7" id="KW-0032">Aminotransferase</keyword>
<evidence type="ECO:0000256" key="5">
    <source>
        <dbReference type="ARBA" id="ARBA00022679"/>
    </source>
</evidence>
<dbReference type="InterPro" id="IPR015422">
    <property type="entry name" value="PyrdxlP-dep_Trfase_small"/>
</dbReference>
<dbReference type="Gene3D" id="3.90.1150.10">
    <property type="entry name" value="Aspartate Aminotransferase, domain 1"/>
    <property type="match status" value="1"/>
</dbReference>
<dbReference type="GO" id="GO:0033585">
    <property type="term" value="P:L-phenylalanine biosynthetic process from chorismate via phenylpyruvate"/>
    <property type="evidence" value="ECO:0007669"/>
    <property type="project" value="TreeGrafter"/>
</dbReference>
<dbReference type="PRINTS" id="PR00799">
    <property type="entry name" value="TRANSAMINASE"/>
</dbReference>
<comment type="similarity">
    <text evidence="2 7">Belongs to the class-I pyridoxal-phosphate-dependent aminotransferase family.</text>
</comment>
<evidence type="ECO:0000313" key="10">
    <source>
        <dbReference type="Proteomes" id="UP000787472"/>
    </source>
</evidence>
<keyword evidence="10" id="KW-1185">Reference proteome</keyword>
<comment type="caution">
    <text evidence="9">The sequence shown here is derived from an EMBL/GenBank/DDBJ whole genome shotgun (WGS) entry which is preliminary data.</text>
</comment>
<dbReference type="InterPro" id="IPR000796">
    <property type="entry name" value="Asp_trans"/>
</dbReference>
<dbReference type="Pfam" id="PF00155">
    <property type="entry name" value="Aminotran_1_2"/>
    <property type="match status" value="1"/>
</dbReference>
<evidence type="ECO:0000256" key="7">
    <source>
        <dbReference type="RuleBase" id="RU000481"/>
    </source>
</evidence>
<feature type="domain" description="Aminotransferase class I/classII large" evidence="8">
    <location>
        <begin position="27"/>
        <end position="387"/>
    </location>
</feature>
<accession>A0A9E5JP46</accession>
<dbReference type="PANTHER" id="PTHR11879">
    <property type="entry name" value="ASPARTATE AMINOTRANSFERASE"/>
    <property type="match status" value="1"/>
</dbReference>
<dbReference type="FunFam" id="3.40.640.10:FF:000066">
    <property type="entry name" value="Aspartate aminotransferase"/>
    <property type="match status" value="1"/>
</dbReference>
<dbReference type="RefSeq" id="WP_167180593.1">
    <property type="nucleotide sequence ID" value="NZ_JAAONZ010000001.1"/>
</dbReference>
<comment type="cofactor">
    <cofactor evidence="1 7">
        <name>pyridoxal 5'-phosphate</name>
        <dbReference type="ChEBI" id="CHEBI:597326"/>
    </cofactor>
</comment>
<gene>
    <name evidence="9" type="ORF">G8770_00390</name>
</gene>
<organism evidence="9 10">
    <name type="scientific">Pseudomaricurvus hydrocarbonicus</name>
    <dbReference type="NCBI Taxonomy" id="1470433"/>
    <lineage>
        <taxon>Bacteria</taxon>
        <taxon>Pseudomonadati</taxon>
        <taxon>Pseudomonadota</taxon>
        <taxon>Gammaproteobacteria</taxon>
        <taxon>Cellvibrionales</taxon>
        <taxon>Cellvibrionaceae</taxon>
        <taxon>Pseudomaricurvus</taxon>
    </lineage>
</organism>
<evidence type="ECO:0000256" key="6">
    <source>
        <dbReference type="ARBA" id="ARBA00022898"/>
    </source>
</evidence>
<dbReference type="InterPro" id="IPR004839">
    <property type="entry name" value="Aminotransferase_I/II_large"/>
</dbReference>
<comment type="subunit">
    <text evidence="3">Homodimer.</text>
</comment>
<evidence type="ECO:0000259" key="8">
    <source>
        <dbReference type="Pfam" id="PF00155"/>
    </source>
</evidence>
<sequence length="391" mass="42181">MFEQFEPLATDPILGLSLAYQQDTNPHKVDLGVGVYKDEAGNTPVLQSVTAAQVRCHAQETTKAYQSPAGDVVFNTEIQKLIFGADSPQLDRLKTLQTPGGCGALRVAAEVIVRAAPGATIWVSRPTWANHIPLLSSAGLKIKEYPYYQADTQSLDVEGMLACLAQVPAGDLVLLHGCCHNPCGTDLTLEHWQAIADLANKQGFTPFVDLAYQGFGEGLNDDAQGLRLLADAVPEMLVASSCSKNFGLYRERVGALSVVGSTVSAAANTFGQMQSVARGIYSMPPSHGAALVATILTDAELRQQWEGELAGMRIRIKQLRENLAAALVPYGDFSFIPRQRGMFSFLGLNETQVERLKTDFSVYMVGSSRINLAGINQSNLMYLAESIGQVL</sequence>
<evidence type="ECO:0000256" key="3">
    <source>
        <dbReference type="ARBA" id="ARBA00011738"/>
    </source>
</evidence>
<dbReference type="Gene3D" id="3.40.640.10">
    <property type="entry name" value="Type I PLP-dependent aspartate aminotransferase-like (Major domain)"/>
    <property type="match status" value="1"/>
</dbReference>
<keyword evidence="6" id="KW-0663">Pyridoxal phosphate</keyword>
<dbReference type="GO" id="GO:0042802">
    <property type="term" value="F:identical protein binding"/>
    <property type="evidence" value="ECO:0007669"/>
    <property type="project" value="TreeGrafter"/>
</dbReference>
<dbReference type="InterPro" id="IPR015421">
    <property type="entry name" value="PyrdxlP-dep_Trfase_major"/>
</dbReference>
<dbReference type="GO" id="GO:0005829">
    <property type="term" value="C:cytosol"/>
    <property type="evidence" value="ECO:0007669"/>
    <property type="project" value="TreeGrafter"/>
</dbReference>
<dbReference type="GO" id="GO:0030170">
    <property type="term" value="F:pyridoxal phosphate binding"/>
    <property type="evidence" value="ECO:0007669"/>
    <property type="project" value="InterPro"/>
</dbReference>
<evidence type="ECO:0000256" key="1">
    <source>
        <dbReference type="ARBA" id="ARBA00001933"/>
    </source>
</evidence>
<keyword evidence="5 7" id="KW-0808">Transferase</keyword>
<dbReference type="EMBL" id="JAAONZ010000001">
    <property type="protein sequence ID" value="NHO64002.1"/>
    <property type="molecule type" value="Genomic_DNA"/>
</dbReference>
<evidence type="ECO:0000256" key="4">
    <source>
        <dbReference type="ARBA" id="ARBA00022576"/>
    </source>
</evidence>
<dbReference type="AlphaFoldDB" id="A0A9E5JP46"/>
<evidence type="ECO:0000256" key="2">
    <source>
        <dbReference type="ARBA" id="ARBA00007441"/>
    </source>
</evidence>
<proteinExistence type="inferred from homology"/>
<dbReference type="InterPro" id="IPR004838">
    <property type="entry name" value="NHTrfase_class1_PyrdxlP-BS"/>
</dbReference>
<dbReference type="InterPro" id="IPR015424">
    <property type="entry name" value="PyrdxlP-dep_Trfase"/>
</dbReference>
<dbReference type="CDD" id="cd00609">
    <property type="entry name" value="AAT_like"/>
    <property type="match status" value="1"/>
</dbReference>
<dbReference type="NCBIfam" id="NF006719">
    <property type="entry name" value="PRK09257.1"/>
    <property type="match status" value="1"/>
</dbReference>
<reference evidence="9" key="1">
    <citation type="submission" date="2020-03" db="EMBL/GenBank/DDBJ databases">
        <authorList>
            <person name="Guo F."/>
        </authorList>
    </citation>
    <scope>NUCLEOTIDE SEQUENCE</scope>
    <source>
        <strain evidence="9">JCM 30134</strain>
    </source>
</reference>
<dbReference type="SUPFAM" id="SSF53383">
    <property type="entry name" value="PLP-dependent transferases"/>
    <property type="match status" value="1"/>
</dbReference>
<dbReference type="Proteomes" id="UP000787472">
    <property type="component" value="Unassembled WGS sequence"/>
</dbReference>
<name>A0A9E5JP46_9GAMM</name>